<dbReference type="InterPro" id="IPR053137">
    <property type="entry name" value="NLR-like"/>
</dbReference>
<organism evidence="1 2">
    <name type="scientific">Endocarpon pusillum</name>
    <dbReference type="NCBI Taxonomy" id="364733"/>
    <lineage>
        <taxon>Eukaryota</taxon>
        <taxon>Fungi</taxon>
        <taxon>Dikarya</taxon>
        <taxon>Ascomycota</taxon>
        <taxon>Pezizomycotina</taxon>
        <taxon>Eurotiomycetes</taxon>
        <taxon>Chaetothyriomycetidae</taxon>
        <taxon>Verrucariales</taxon>
        <taxon>Verrucariaceae</taxon>
        <taxon>Endocarpon</taxon>
    </lineage>
</organism>
<comment type="caution">
    <text evidence="1">The sequence shown here is derived from an EMBL/GenBank/DDBJ whole genome shotgun (WGS) entry which is preliminary data.</text>
</comment>
<dbReference type="PANTHER" id="PTHR46082">
    <property type="entry name" value="ATP/GTP-BINDING PROTEIN-RELATED"/>
    <property type="match status" value="1"/>
</dbReference>
<sequence>MTAYPGASEDKLYESTYRHKHYNPFLCGECANCKQNTDRVCTTAIKSNCDQLKCSSSKLVSRRRPNQECIPVIHFGLIASGNTVMKSGEGRDEIADKWGVIAFEMEGAGVWEHFPCLIIKGVCDYADCHKEKKWQNYAAATAATCTKAFLQYWTVTSSRDSVIL</sequence>
<dbReference type="OrthoDB" id="20872at2759"/>
<evidence type="ECO:0000313" key="2">
    <source>
        <dbReference type="Proteomes" id="UP000606974"/>
    </source>
</evidence>
<dbReference type="AlphaFoldDB" id="A0A8H7ATM7"/>
<dbReference type="GO" id="GO:0003824">
    <property type="term" value="F:catalytic activity"/>
    <property type="evidence" value="ECO:0007669"/>
    <property type="project" value="InterPro"/>
</dbReference>
<dbReference type="EMBL" id="JAACFV010000025">
    <property type="protein sequence ID" value="KAF7510935.1"/>
    <property type="molecule type" value="Genomic_DNA"/>
</dbReference>
<protein>
    <recommendedName>
        <fullName evidence="3">Nucleoside phosphorylase domain-containing protein</fullName>
    </recommendedName>
</protein>
<evidence type="ECO:0008006" key="3">
    <source>
        <dbReference type="Google" id="ProtNLM"/>
    </source>
</evidence>
<dbReference type="SUPFAM" id="SSF53167">
    <property type="entry name" value="Purine and uridine phosphorylases"/>
    <property type="match status" value="1"/>
</dbReference>
<name>A0A8H7ATM7_9EURO</name>
<keyword evidence="2" id="KW-1185">Reference proteome</keyword>
<gene>
    <name evidence="1" type="ORF">GJ744_005765</name>
</gene>
<evidence type="ECO:0000313" key="1">
    <source>
        <dbReference type="EMBL" id="KAF7510935.1"/>
    </source>
</evidence>
<dbReference type="InterPro" id="IPR035994">
    <property type="entry name" value="Nucleoside_phosphorylase_sf"/>
</dbReference>
<dbReference type="Proteomes" id="UP000606974">
    <property type="component" value="Unassembled WGS sequence"/>
</dbReference>
<proteinExistence type="predicted"/>
<accession>A0A8H7ATM7</accession>
<dbReference type="PANTHER" id="PTHR46082:SF6">
    <property type="entry name" value="AAA+ ATPASE DOMAIN-CONTAINING PROTEIN-RELATED"/>
    <property type="match status" value="1"/>
</dbReference>
<reference evidence="1" key="1">
    <citation type="submission" date="2020-02" db="EMBL/GenBank/DDBJ databases">
        <authorList>
            <person name="Palmer J.M."/>
        </authorList>
    </citation>
    <scope>NUCLEOTIDE SEQUENCE</scope>
    <source>
        <strain evidence="1">EPUS1.4</strain>
        <tissue evidence="1">Thallus</tissue>
    </source>
</reference>
<dbReference type="GO" id="GO:0009116">
    <property type="term" value="P:nucleoside metabolic process"/>
    <property type="evidence" value="ECO:0007669"/>
    <property type="project" value="InterPro"/>
</dbReference>
<dbReference type="Gene3D" id="3.40.50.1580">
    <property type="entry name" value="Nucleoside phosphorylase domain"/>
    <property type="match status" value="1"/>
</dbReference>